<dbReference type="GO" id="GO:1990281">
    <property type="term" value="C:efflux pump complex"/>
    <property type="evidence" value="ECO:0007669"/>
    <property type="project" value="TreeGrafter"/>
</dbReference>
<dbReference type="PANTHER" id="PTHR30026">
    <property type="entry name" value="OUTER MEMBRANE PROTEIN TOLC"/>
    <property type="match status" value="1"/>
</dbReference>
<proteinExistence type="inferred from homology"/>
<evidence type="ECO:0000256" key="3">
    <source>
        <dbReference type="ARBA" id="ARBA00022448"/>
    </source>
</evidence>
<evidence type="ECO:0000313" key="9">
    <source>
        <dbReference type="EMBL" id="SEK65521.1"/>
    </source>
</evidence>
<organism evidence="9 10">
    <name type="scientific">Stigmatella aurantiaca</name>
    <dbReference type="NCBI Taxonomy" id="41"/>
    <lineage>
        <taxon>Bacteria</taxon>
        <taxon>Pseudomonadati</taxon>
        <taxon>Myxococcota</taxon>
        <taxon>Myxococcia</taxon>
        <taxon>Myxococcales</taxon>
        <taxon>Cystobacterineae</taxon>
        <taxon>Archangiaceae</taxon>
        <taxon>Stigmatella</taxon>
    </lineage>
</organism>
<dbReference type="InterPro" id="IPR051906">
    <property type="entry name" value="TolC-like"/>
</dbReference>
<evidence type="ECO:0000256" key="4">
    <source>
        <dbReference type="ARBA" id="ARBA00022452"/>
    </source>
</evidence>
<dbReference type="GO" id="GO:0015562">
    <property type="term" value="F:efflux transmembrane transporter activity"/>
    <property type="evidence" value="ECO:0007669"/>
    <property type="project" value="InterPro"/>
</dbReference>
<keyword evidence="6" id="KW-0472">Membrane</keyword>
<dbReference type="GO" id="GO:0015288">
    <property type="term" value="F:porin activity"/>
    <property type="evidence" value="ECO:0007669"/>
    <property type="project" value="TreeGrafter"/>
</dbReference>
<keyword evidence="4" id="KW-1134">Transmembrane beta strand</keyword>
<gene>
    <name evidence="9" type="ORF">SAMN05444354_1029</name>
</gene>
<dbReference type="AlphaFoldDB" id="A0A1H7ISQ7"/>
<evidence type="ECO:0000256" key="2">
    <source>
        <dbReference type="ARBA" id="ARBA00007613"/>
    </source>
</evidence>
<keyword evidence="10" id="KW-1185">Reference proteome</keyword>
<protein>
    <submittedName>
        <fullName evidence="9">Outer membrane protein TolC</fullName>
    </submittedName>
</protein>
<evidence type="ECO:0000256" key="6">
    <source>
        <dbReference type="ARBA" id="ARBA00023136"/>
    </source>
</evidence>
<dbReference type="GO" id="GO:0009279">
    <property type="term" value="C:cell outer membrane"/>
    <property type="evidence" value="ECO:0007669"/>
    <property type="project" value="UniProtKB-SubCell"/>
</dbReference>
<evidence type="ECO:0000256" key="1">
    <source>
        <dbReference type="ARBA" id="ARBA00004442"/>
    </source>
</evidence>
<accession>A0A1H7ISQ7</accession>
<dbReference type="Pfam" id="PF02321">
    <property type="entry name" value="OEP"/>
    <property type="match status" value="2"/>
</dbReference>
<comment type="similarity">
    <text evidence="2">Belongs to the outer membrane factor (OMF) (TC 1.B.17) family.</text>
</comment>
<keyword evidence="8" id="KW-0175">Coiled coil</keyword>
<evidence type="ECO:0000256" key="8">
    <source>
        <dbReference type="SAM" id="Coils"/>
    </source>
</evidence>
<evidence type="ECO:0000256" key="5">
    <source>
        <dbReference type="ARBA" id="ARBA00022692"/>
    </source>
</evidence>
<evidence type="ECO:0000256" key="7">
    <source>
        <dbReference type="ARBA" id="ARBA00023237"/>
    </source>
</evidence>
<feature type="coiled-coil region" evidence="8">
    <location>
        <begin position="323"/>
        <end position="350"/>
    </location>
</feature>
<comment type="subcellular location">
    <subcellularLocation>
        <location evidence="1">Cell outer membrane</location>
    </subcellularLocation>
</comment>
<dbReference type="Proteomes" id="UP000182719">
    <property type="component" value="Unassembled WGS sequence"/>
</dbReference>
<name>A0A1H7ISQ7_STIAU</name>
<sequence>MVPAATPISLEEARAQGRQNTQALVSLLEATRSAEDVRLARSPLLPQLSLSSSVGGELIGRQRGPAILCNADRTVCEQRTVETDSQDRGNFRLSLDLTQVIYDRVRWKQLEQSGAVFEAARGQAQEQADTSELEAINRFFTLYRSQATLQVLEATVRRSEEQLERAQALFEAGRVNRGEELSARVNLGNDRINLLLRQAQLVQDRGLLAVWLARPGSEPLEAQAPESLLQPPSPPPSFEQAIAEARRHRPLLVALQQQVRAASLGREVASAGYWPRLFAQGSYSRSGPEARPVFATPRLQNTLSGAVVLQWDLFTGLSTDAQVNQARAQLRTAELNLAQTDREVEAEVQRTLQLLATQIATAQLAAENRETAARSLSLAEERFKAGAGSTLEVRDAQLKLTQSELTLLENRVNVETARFAMMRAMGTLSPGESK</sequence>
<dbReference type="SUPFAM" id="SSF56954">
    <property type="entry name" value="Outer membrane efflux proteins (OEP)"/>
    <property type="match status" value="1"/>
</dbReference>
<keyword evidence="3" id="KW-0813">Transport</keyword>
<dbReference type="InterPro" id="IPR003423">
    <property type="entry name" value="OMP_efflux"/>
</dbReference>
<dbReference type="Gene3D" id="1.20.1600.10">
    <property type="entry name" value="Outer membrane efflux proteins (OEP)"/>
    <property type="match status" value="1"/>
</dbReference>
<keyword evidence="5" id="KW-0812">Transmembrane</keyword>
<dbReference type="EMBL" id="FOAP01000002">
    <property type="protein sequence ID" value="SEK65521.1"/>
    <property type="molecule type" value="Genomic_DNA"/>
</dbReference>
<evidence type="ECO:0000313" key="10">
    <source>
        <dbReference type="Proteomes" id="UP000182719"/>
    </source>
</evidence>
<reference evidence="10" key="1">
    <citation type="submission" date="2016-10" db="EMBL/GenBank/DDBJ databases">
        <authorList>
            <person name="Varghese N."/>
            <person name="Submissions S."/>
        </authorList>
    </citation>
    <scope>NUCLEOTIDE SEQUENCE [LARGE SCALE GENOMIC DNA]</scope>
    <source>
        <strain evidence="10">DSM 17044</strain>
    </source>
</reference>
<dbReference type="PANTHER" id="PTHR30026:SF21">
    <property type="entry name" value="SLR1270 PROTEIN"/>
    <property type="match status" value="1"/>
</dbReference>
<keyword evidence="7" id="KW-0998">Cell outer membrane</keyword>